<gene>
    <name evidence="3" type="ORF">EOE18_08210</name>
</gene>
<feature type="compositionally biased region" description="Polar residues" evidence="1">
    <location>
        <begin position="46"/>
        <end position="60"/>
    </location>
</feature>
<comment type="caution">
    <text evidence="3">The sequence shown here is derived from an EMBL/GenBank/DDBJ whole genome shotgun (WGS) entry which is preliminary data.</text>
</comment>
<reference evidence="3 4" key="1">
    <citation type="submission" date="2019-01" db="EMBL/GenBank/DDBJ databases">
        <authorList>
            <person name="Chen W.-M."/>
        </authorList>
    </citation>
    <scope>NUCLEOTIDE SEQUENCE [LARGE SCALE GENOMIC DNA]</scope>
    <source>
        <strain evidence="3 4">FSY-9</strain>
    </source>
</reference>
<name>A0A437N5S1_9SPHN</name>
<proteinExistence type="predicted"/>
<keyword evidence="2" id="KW-0732">Signal</keyword>
<feature type="signal peptide" evidence="2">
    <location>
        <begin position="1"/>
        <end position="16"/>
    </location>
</feature>
<dbReference type="RefSeq" id="WP_127708174.1">
    <property type="nucleotide sequence ID" value="NZ_SACO01000005.1"/>
</dbReference>
<accession>A0A437N5S1</accession>
<feature type="chain" id="PRO_5019125658" evidence="2">
    <location>
        <begin position="17"/>
        <end position="83"/>
    </location>
</feature>
<keyword evidence="4" id="KW-1185">Reference proteome</keyword>
<dbReference type="EMBL" id="SACO01000005">
    <property type="protein sequence ID" value="RVU05294.1"/>
    <property type="molecule type" value="Genomic_DNA"/>
</dbReference>
<evidence type="ECO:0000313" key="4">
    <source>
        <dbReference type="Proteomes" id="UP000282837"/>
    </source>
</evidence>
<sequence>MAASLSLALIATPVMARESIHFTDVTSGRTVKLAAATVAAKENHAPLSTRSAPLNANADSASEHPNPVNDPIGDIIARTTRHR</sequence>
<feature type="region of interest" description="Disordered" evidence="1">
    <location>
        <begin position="42"/>
        <end position="83"/>
    </location>
</feature>
<organism evidence="3 4">
    <name type="scientific">Novosphingobium umbonatum</name>
    <dbReference type="NCBI Taxonomy" id="1908524"/>
    <lineage>
        <taxon>Bacteria</taxon>
        <taxon>Pseudomonadati</taxon>
        <taxon>Pseudomonadota</taxon>
        <taxon>Alphaproteobacteria</taxon>
        <taxon>Sphingomonadales</taxon>
        <taxon>Sphingomonadaceae</taxon>
        <taxon>Novosphingobium</taxon>
    </lineage>
</organism>
<evidence type="ECO:0000313" key="3">
    <source>
        <dbReference type="EMBL" id="RVU05294.1"/>
    </source>
</evidence>
<dbReference type="Proteomes" id="UP000282837">
    <property type="component" value="Unassembled WGS sequence"/>
</dbReference>
<dbReference type="AlphaFoldDB" id="A0A437N5S1"/>
<evidence type="ECO:0000256" key="2">
    <source>
        <dbReference type="SAM" id="SignalP"/>
    </source>
</evidence>
<evidence type="ECO:0000256" key="1">
    <source>
        <dbReference type="SAM" id="MobiDB-lite"/>
    </source>
</evidence>
<protein>
    <submittedName>
        <fullName evidence="3">Uncharacterized protein</fullName>
    </submittedName>
</protein>